<evidence type="ECO:0000313" key="2">
    <source>
        <dbReference type="EMBL" id="AVR44201.1"/>
    </source>
</evidence>
<organism evidence="2 3">
    <name type="scientific">Christiangramia fulva</name>
    <dbReference type="NCBI Taxonomy" id="2126553"/>
    <lineage>
        <taxon>Bacteria</taxon>
        <taxon>Pseudomonadati</taxon>
        <taxon>Bacteroidota</taxon>
        <taxon>Flavobacteriia</taxon>
        <taxon>Flavobacteriales</taxon>
        <taxon>Flavobacteriaceae</taxon>
        <taxon>Christiangramia</taxon>
    </lineage>
</organism>
<evidence type="ECO:0000256" key="1">
    <source>
        <dbReference type="SAM" id="Coils"/>
    </source>
</evidence>
<sequence length="604" mass="68259">MQAISAHNFHIPVMGLAFSIDTPIKVGPFGINSAISIIEDNLLETMRRYYLKKIEEPYIPIGKHETNYRVRRIKAYLNLMQRLVNSEFEKIKSSTFELGSDLVKYFEMLPANSGLKKKYEYFMSLGDPHEKAVVAKSLKDEMIPGAIEVNIMTKVDKDNLDKEGALIENGSDALTALKAYAESDLKNSSLIFSAGMNPRLYNYLENFTEFDAVDYGQFNKRVVIKVSDYRSALIQGKYLAKKGIWVSEFRIESGLNCGGHVFATPGILMGSILKEFKEKKEELVSSLFDLYASAVAEKGKKVFDEPHPIKITVQGGIGTGAEDKFLHDYYEVDSTGWGTPFLLCPEATTVDEKTLQLLLKSKENDVVRSNASPLGVAFNYLKGTSGEKERLDRMESEKPGSPCTEKYLVSNTEFSDKPICTASKQYQRKKLKQLEESQLSSEEYEKEYQKITGKECLCVGLSNAAPHLYNVPFLPKQQAVTICPGPNIVNFSKLLSLKQMVDHIYGRENHLTQGNRPHMFIKELELYLDFLKEQLIEISEPTSRTIRDWKNYCGNLLTGIAHYKELAMNGLIEKADTFKKAIEKAEENIKLIQVKLEDQPLVAN</sequence>
<keyword evidence="1" id="KW-0175">Coiled coil</keyword>
<dbReference type="EMBL" id="CP028136">
    <property type="protein sequence ID" value="AVR44201.1"/>
    <property type="molecule type" value="Genomic_DNA"/>
</dbReference>
<protein>
    <submittedName>
        <fullName evidence="2">Uncharacterized protein</fullName>
    </submittedName>
</protein>
<name>A0A2R3Z1Q9_9FLAO</name>
<reference evidence="3" key="1">
    <citation type="submission" date="2018-03" db="EMBL/GenBank/DDBJ databases">
        <title>Gramella fulva sp. nov., isolated from a dry surface of tidal flat.</title>
        <authorList>
            <person name="Hwang S.H."/>
            <person name="Hwang W.M."/>
            <person name="Kang K."/>
            <person name="Ahn T.-Y."/>
        </authorList>
    </citation>
    <scope>NUCLEOTIDE SEQUENCE [LARGE SCALE GENOMIC DNA]</scope>
    <source>
        <strain evidence="3">SH35</strain>
    </source>
</reference>
<dbReference type="Proteomes" id="UP000241507">
    <property type="component" value="Chromosome"/>
</dbReference>
<proteinExistence type="predicted"/>
<keyword evidence="3" id="KW-1185">Reference proteome</keyword>
<gene>
    <name evidence="2" type="ORF">C7S20_02375</name>
</gene>
<dbReference type="KEGG" id="grs:C7S20_02375"/>
<feature type="coiled-coil region" evidence="1">
    <location>
        <begin position="568"/>
        <end position="595"/>
    </location>
</feature>
<accession>A0A2R3Z1Q9</accession>
<dbReference type="OrthoDB" id="9811599at2"/>
<evidence type="ECO:0000313" key="3">
    <source>
        <dbReference type="Proteomes" id="UP000241507"/>
    </source>
</evidence>
<dbReference type="RefSeq" id="WP_107010979.1">
    <property type="nucleotide sequence ID" value="NZ_CP028136.1"/>
</dbReference>
<dbReference type="AlphaFoldDB" id="A0A2R3Z1Q9"/>